<feature type="domain" description="tRNA synthetases class I catalytic" evidence="6">
    <location>
        <begin position="20"/>
        <end position="314"/>
    </location>
</feature>
<comment type="caution">
    <text evidence="7">The sequence shown here is derived from an EMBL/GenBank/DDBJ whole genome shotgun (WGS) entry which is preliminary data.</text>
</comment>
<keyword evidence="2" id="KW-0436">Ligase</keyword>
<evidence type="ECO:0000256" key="1">
    <source>
        <dbReference type="ARBA" id="ARBA00011245"/>
    </source>
</evidence>
<dbReference type="InterPro" id="IPR001412">
    <property type="entry name" value="aa-tRNA-synth_I_CS"/>
</dbReference>
<organism evidence="7 8">
    <name type="scientific">Cytobacillus oceanisediminis</name>
    <dbReference type="NCBI Taxonomy" id="665099"/>
    <lineage>
        <taxon>Bacteria</taxon>
        <taxon>Bacillati</taxon>
        <taxon>Bacillota</taxon>
        <taxon>Bacilli</taxon>
        <taxon>Bacillales</taxon>
        <taxon>Bacillaceae</taxon>
        <taxon>Cytobacillus</taxon>
    </lineage>
</organism>
<keyword evidence="3" id="KW-0547">Nucleotide-binding</keyword>
<dbReference type="InterPro" id="IPR024909">
    <property type="entry name" value="Cys-tRNA/MSH_ligase"/>
</dbReference>
<dbReference type="PANTHER" id="PTHR10890:SF3">
    <property type="entry name" value="CYSTEINE--TRNA LIGASE, CYTOPLASMIC"/>
    <property type="match status" value="1"/>
</dbReference>
<sequence>MNIRLFDNLNQKDIYLKDKKQPIKIYNCGPTVSDYIHIGHIRNALLPDILLRIITELGWEEVISISNVTNISNKILQKSKQNNNYSWNDIGNLYMVKWQEELVNFNIVLPNIILPDTKHISSIIQTIEKLLSINAAYIKDSSVFYDCKNLENTLEKHGYTKGLDESSSELLKHILAINEDFILWESVKDDEEMVWQSPWGLGRPGKHIPCSTILESFCRDDDLLIHCGGNDLYYHHSCEFAQTISCSDNKKVANAWIYNSMVNVNEKKMGKSLGNSVTVQEILKSFSPEIIKWYLLSTSFSEIINFKIDDIETAGKEWEEILKCITNTNNSELYIANETFYNSIISILADNIRVNDALISLKHNILEGKKDIRITAKYLLNMLGFRIN</sequence>
<dbReference type="InterPro" id="IPR014729">
    <property type="entry name" value="Rossmann-like_a/b/a_fold"/>
</dbReference>
<dbReference type="SUPFAM" id="SSF52374">
    <property type="entry name" value="Nucleotidylyl transferase"/>
    <property type="match status" value="1"/>
</dbReference>
<comment type="subunit">
    <text evidence="1">Monomer.</text>
</comment>
<proteinExistence type="predicted"/>
<dbReference type="RefSeq" id="WP_071160034.1">
    <property type="nucleotide sequence ID" value="NZ_MBRJ01000062.1"/>
</dbReference>
<accession>A0ABX3CJM2</accession>
<gene>
    <name evidence="7" type="ORF">BBV17_29090</name>
</gene>
<keyword evidence="4" id="KW-0067">ATP-binding</keyword>
<dbReference type="Gene3D" id="3.40.50.620">
    <property type="entry name" value="HUPs"/>
    <property type="match status" value="1"/>
</dbReference>
<evidence type="ECO:0000259" key="6">
    <source>
        <dbReference type="Pfam" id="PF01406"/>
    </source>
</evidence>
<dbReference type="PANTHER" id="PTHR10890">
    <property type="entry name" value="CYSTEINYL-TRNA SYNTHETASE"/>
    <property type="match status" value="1"/>
</dbReference>
<name>A0ABX3CJM2_9BACI</name>
<evidence type="ECO:0000256" key="5">
    <source>
        <dbReference type="ARBA" id="ARBA00023146"/>
    </source>
</evidence>
<keyword evidence="8" id="KW-1185">Reference proteome</keyword>
<evidence type="ECO:0000256" key="4">
    <source>
        <dbReference type="ARBA" id="ARBA00022840"/>
    </source>
</evidence>
<dbReference type="Proteomes" id="UP000180194">
    <property type="component" value="Unassembled WGS sequence"/>
</dbReference>
<reference evidence="7 8" key="1">
    <citation type="submission" date="2016-07" db="EMBL/GenBank/DDBJ databases">
        <title>Bacillus oceanisediminis whole genome.</title>
        <authorList>
            <person name="Pal Y."/>
            <person name="Verma A."/>
            <person name="Mual P."/>
            <person name="Srinivasan K."/>
        </authorList>
    </citation>
    <scope>NUCLEOTIDE SEQUENCE [LARGE SCALE GENOMIC DNA]</scope>
    <source>
        <strain evidence="7 8">Bhandara28</strain>
    </source>
</reference>
<evidence type="ECO:0000256" key="2">
    <source>
        <dbReference type="ARBA" id="ARBA00022598"/>
    </source>
</evidence>
<evidence type="ECO:0000313" key="7">
    <source>
        <dbReference type="EMBL" id="OHX40709.1"/>
    </source>
</evidence>
<dbReference type="InterPro" id="IPR032678">
    <property type="entry name" value="tRNA-synt_1_cat_dom"/>
</dbReference>
<dbReference type="PRINTS" id="PR00983">
    <property type="entry name" value="TRNASYNTHCYS"/>
</dbReference>
<evidence type="ECO:0000256" key="3">
    <source>
        <dbReference type="ARBA" id="ARBA00022741"/>
    </source>
</evidence>
<protein>
    <recommendedName>
        <fullName evidence="6">tRNA synthetases class I catalytic domain-containing protein</fullName>
    </recommendedName>
</protein>
<dbReference type="Pfam" id="PF01406">
    <property type="entry name" value="tRNA-synt_1e"/>
    <property type="match status" value="1"/>
</dbReference>
<keyword evidence="5" id="KW-0030">Aminoacyl-tRNA synthetase</keyword>
<dbReference type="PROSITE" id="PS00178">
    <property type="entry name" value="AA_TRNA_LIGASE_I"/>
    <property type="match status" value="1"/>
</dbReference>
<evidence type="ECO:0000313" key="8">
    <source>
        <dbReference type="Proteomes" id="UP000180194"/>
    </source>
</evidence>
<dbReference type="EMBL" id="MBRJ01000062">
    <property type="protein sequence ID" value="OHX40709.1"/>
    <property type="molecule type" value="Genomic_DNA"/>
</dbReference>